<dbReference type="Proteomes" id="UP000483820">
    <property type="component" value="Chromosome II"/>
</dbReference>
<sequence>MEIVKTIIPHNNSFVEPPIPSATDWLANMSVMHVSCLTIACVFVAITFVLSFFHLFFVLKYVSNERIRNDMYALIFMFPITSFASLVGMFIPRAAIFLYAVSLVYFMFTLFIMVTLLFNIFGGRQEMSAYLLQRNIRVNFTVPPLCFCKFLPTVESTDQNLRRIEWLVFQTPIIRTLLELISVVVSMEQEGRREHIWFVFSQLLALLSMCIAFYGCYVMVPLGREKHAPYRFDFLFRTCDIAQCIYTIQKFVFEFAAAVGLITSDRFLPAAAKALWWASFMCTWEMMLLSALCSYCLRPAKCKFFDLYPGNDVDVSSPSPQHRDNSRVPSFRGHHRHHSDYEPRIAGVMLEPPTSSGRRSPRSITPTDIINTNNNDSDKTTGESRTTSTTTVVAHFDADNFDSLSQI</sequence>
<evidence type="ECO:0000256" key="2">
    <source>
        <dbReference type="ARBA" id="ARBA00022692"/>
    </source>
</evidence>
<keyword evidence="3 6" id="KW-1133">Transmembrane helix</keyword>
<dbReference type="AlphaFoldDB" id="A0A6A5HMY9"/>
<feature type="transmembrane region" description="Helical" evidence="6">
    <location>
        <begin position="196"/>
        <end position="220"/>
    </location>
</feature>
<keyword evidence="2 6" id="KW-0812">Transmembrane</keyword>
<dbReference type="PANTHER" id="PTHR23423">
    <property type="entry name" value="ORGANIC SOLUTE TRANSPORTER-RELATED"/>
    <property type="match status" value="1"/>
</dbReference>
<accession>A0A6A5HMY9</accession>
<feature type="transmembrane region" description="Helical" evidence="6">
    <location>
        <begin position="31"/>
        <end position="59"/>
    </location>
</feature>
<organism evidence="7 8">
    <name type="scientific">Caenorhabditis remanei</name>
    <name type="common">Caenorhabditis vulgaris</name>
    <dbReference type="NCBI Taxonomy" id="31234"/>
    <lineage>
        <taxon>Eukaryota</taxon>
        <taxon>Metazoa</taxon>
        <taxon>Ecdysozoa</taxon>
        <taxon>Nematoda</taxon>
        <taxon>Chromadorea</taxon>
        <taxon>Rhabditida</taxon>
        <taxon>Rhabditina</taxon>
        <taxon>Rhabditomorpha</taxon>
        <taxon>Rhabditoidea</taxon>
        <taxon>Rhabditidae</taxon>
        <taxon>Peloderinae</taxon>
        <taxon>Caenorhabditis</taxon>
    </lineage>
</organism>
<evidence type="ECO:0000313" key="8">
    <source>
        <dbReference type="Proteomes" id="UP000483820"/>
    </source>
</evidence>
<comment type="subcellular location">
    <subcellularLocation>
        <location evidence="1">Membrane</location>
        <topology evidence="1">Multi-pass membrane protein</topology>
    </subcellularLocation>
</comment>
<feature type="compositionally biased region" description="Low complexity" evidence="5">
    <location>
        <begin position="352"/>
        <end position="375"/>
    </location>
</feature>
<evidence type="ECO:0000256" key="3">
    <source>
        <dbReference type="ARBA" id="ARBA00022989"/>
    </source>
</evidence>
<proteinExistence type="predicted"/>
<dbReference type="Pfam" id="PF03619">
    <property type="entry name" value="Solute_trans_a"/>
    <property type="match status" value="1"/>
</dbReference>
<evidence type="ECO:0000313" key="7">
    <source>
        <dbReference type="EMBL" id="KAF1767964.1"/>
    </source>
</evidence>
<comment type="caution">
    <text evidence="7">The sequence shown here is derived from an EMBL/GenBank/DDBJ whole genome shotgun (WGS) entry which is preliminary data.</text>
</comment>
<dbReference type="InterPro" id="IPR005178">
    <property type="entry name" value="Ostalpha/TMEM184C"/>
</dbReference>
<name>A0A6A5HMY9_CAERE</name>
<evidence type="ECO:0000256" key="6">
    <source>
        <dbReference type="SAM" id="Phobius"/>
    </source>
</evidence>
<dbReference type="CTD" id="9803772"/>
<evidence type="ECO:0000256" key="4">
    <source>
        <dbReference type="ARBA" id="ARBA00023136"/>
    </source>
</evidence>
<keyword evidence="4 6" id="KW-0472">Membrane</keyword>
<dbReference type="SMART" id="SM01417">
    <property type="entry name" value="Solute_trans_a"/>
    <property type="match status" value="1"/>
</dbReference>
<feature type="transmembrane region" description="Helical" evidence="6">
    <location>
        <begin position="97"/>
        <end position="121"/>
    </location>
</feature>
<dbReference type="GO" id="GO:0016020">
    <property type="term" value="C:membrane"/>
    <property type="evidence" value="ECO:0007669"/>
    <property type="project" value="UniProtKB-SubCell"/>
</dbReference>
<dbReference type="RefSeq" id="XP_053590732.1">
    <property type="nucleotide sequence ID" value="XM_053726538.1"/>
</dbReference>
<reference evidence="7 8" key="1">
    <citation type="submission" date="2019-12" db="EMBL/GenBank/DDBJ databases">
        <title>Chromosome-level assembly of the Caenorhabditis remanei genome.</title>
        <authorList>
            <person name="Teterina A.A."/>
            <person name="Willis J.H."/>
            <person name="Phillips P.C."/>
        </authorList>
    </citation>
    <scope>NUCLEOTIDE SEQUENCE [LARGE SCALE GENOMIC DNA]</scope>
    <source>
        <strain evidence="7 8">PX506</strain>
        <tissue evidence="7">Whole organism</tissue>
    </source>
</reference>
<evidence type="ECO:0000256" key="1">
    <source>
        <dbReference type="ARBA" id="ARBA00004141"/>
    </source>
</evidence>
<protein>
    <submittedName>
        <fullName evidence="7">Uncharacterized protein</fullName>
    </submittedName>
</protein>
<gene>
    <name evidence="7" type="ORF">GCK72_007924</name>
</gene>
<dbReference type="KEGG" id="crq:GCK72_007924"/>
<evidence type="ECO:0000256" key="5">
    <source>
        <dbReference type="SAM" id="MobiDB-lite"/>
    </source>
</evidence>
<feature type="transmembrane region" description="Helical" evidence="6">
    <location>
        <begin position="71"/>
        <end position="91"/>
    </location>
</feature>
<feature type="transmembrane region" description="Helical" evidence="6">
    <location>
        <begin position="274"/>
        <end position="297"/>
    </location>
</feature>
<dbReference type="GeneID" id="9803772"/>
<feature type="region of interest" description="Disordered" evidence="5">
    <location>
        <begin position="316"/>
        <end position="388"/>
    </location>
</feature>
<dbReference type="EMBL" id="WUAV01000002">
    <property type="protein sequence ID" value="KAF1767964.1"/>
    <property type="molecule type" value="Genomic_DNA"/>
</dbReference>